<gene>
    <name evidence="1" type="ORF">ATJ93_4764</name>
</gene>
<dbReference type="EMBL" id="RAPO01000013">
    <property type="protein sequence ID" value="RKD85208.1"/>
    <property type="molecule type" value="Genomic_DNA"/>
</dbReference>
<evidence type="ECO:0000313" key="1">
    <source>
        <dbReference type="EMBL" id="RKD85208.1"/>
    </source>
</evidence>
<name>A0A419VUK6_9EURY</name>
<sequence>MDVNMVLNALEETITEVGIHESIADKFDQDTTLSKYT</sequence>
<comment type="caution">
    <text evidence="1">The sequence shown here is derived from an EMBL/GenBank/DDBJ whole genome shotgun (WGS) entry which is preliminary data.</text>
</comment>
<evidence type="ECO:0000313" key="2">
    <source>
        <dbReference type="Proteomes" id="UP000283805"/>
    </source>
</evidence>
<accession>A0A419VUK6</accession>
<organism evidence="1 2">
    <name type="scientific">Halopiger aswanensis</name>
    <dbReference type="NCBI Taxonomy" id="148449"/>
    <lineage>
        <taxon>Archaea</taxon>
        <taxon>Methanobacteriati</taxon>
        <taxon>Methanobacteriota</taxon>
        <taxon>Stenosarchaea group</taxon>
        <taxon>Halobacteria</taxon>
        <taxon>Halobacteriales</taxon>
        <taxon>Natrialbaceae</taxon>
        <taxon>Halopiger</taxon>
    </lineage>
</organism>
<dbReference type="AlphaFoldDB" id="A0A419VUK6"/>
<dbReference type="Proteomes" id="UP000283805">
    <property type="component" value="Unassembled WGS sequence"/>
</dbReference>
<proteinExistence type="predicted"/>
<keyword evidence="2" id="KW-1185">Reference proteome</keyword>
<reference evidence="1 2" key="1">
    <citation type="submission" date="2018-09" db="EMBL/GenBank/DDBJ databases">
        <title>Genomic Encyclopedia of Archaeal and Bacterial Type Strains, Phase II (KMG-II): from individual species to whole genera.</title>
        <authorList>
            <person name="Goeker M."/>
        </authorList>
    </citation>
    <scope>NUCLEOTIDE SEQUENCE [LARGE SCALE GENOMIC DNA]</scope>
    <source>
        <strain evidence="1 2">DSM 13151</strain>
    </source>
</reference>
<protein>
    <submittedName>
        <fullName evidence="1">Uncharacterized protein</fullName>
    </submittedName>
</protein>